<dbReference type="Gene3D" id="1.10.640.10">
    <property type="entry name" value="Haem peroxidase domain superfamily, animal type"/>
    <property type="match status" value="2"/>
</dbReference>
<evidence type="ECO:0000256" key="4">
    <source>
        <dbReference type="ARBA" id="ARBA00023180"/>
    </source>
</evidence>
<dbReference type="EMBL" id="CP005960">
    <property type="protein sequence ID" value="AHZ67998.1"/>
    <property type="molecule type" value="Genomic_DNA"/>
</dbReference>
<dbReference type="GO" id="GO:0004601">
    <property type="term" value="F:peroxidase activity"/>
    <property type="evidence" value="ECO:0007669"/>
    <property type="project" value="InterPro"/>
</dbReference>
<evidence type="ECO:0000256" key="1">
    <source>
        <dbReference type="ARBA" id="ARBA00004613"/>
    </source>
</evidence>
<dbReference type="SUPFAM" id="SSF48113">
    <property type="entry name" value="Heme-dependent peroxidases"/>
    <property type="match status" value="1"/>
</dbReference>
<keyword evidence="4" id="KW-0325">Glycoprotein</keyword>
<dbReference type="GO" id="GO:0005576">
    <property type="term" value="C:extracellular region"/>
    <property type="evidence" value="ECO:0007669"/>
    <property type="project" value="UniProtKB-SubCell"/>
</dbReference>
<dbReference type="GO" id="GO:0020037">
    <property type="term" value="F:heme binding"/>
    <property type="evidence" value="ECO:0007669"/>
    <property type="project" value="InterPro"/>
</dbReference>
<dbReference type="SUPFAM" id="SSF51120">
    <property type="entry name" value="beta-Roll"/>
    <property type="match status" value="6"/>
</dbReference>
<dbReference type="InterPro" id="IPR001343">
    <property type="entry name" value="Hemolysn_Ca-bd"/>
</dbReference>
<evidence type="ECO:0000256" key="2">
    <source>
        <dbReference type="ARBA" id="ARBA00022525"/>
    </source>
</evidence>
<keyword evidence="2" id="KW-0964">Secreted</keyword>
<dbReference type="Gene3D" id="2.60.40.2700">
    <property type="match status" value="1"/>
</dbReference>
<evidence type="ECO:0000313" key="7">
    <source>
        <dbReference type="Proteomes" id="UP000026913"/>
    </source>
</evidence>
<sequence>MATRYILKPFRFNLSDLDFMRDQIDFRPLYDADGNAIVDWSGSSAIYDAQHRLIYDPGSTPLSQAQIDSNLAMYGHSYASVTASQGLRDPSGLNNNLYLVNATWGSADQPFLQRMAVSFDHYVKPMAGLGSDPNAFYANTFTTSPDPAAADYTKRGDNLATPINEASPAHDVVDYTPRMISRLVTTADVTFQTEPGSTHLVKDVNGFTQVTDYGMLEALGQQDAQRGYDLQFDANGNPVWQLDGNGNPVTDPLTGANVQAYSSVPNDEFFIGAQNPGVSPVNGWFVLFGQFFDHGLDFIGKGADGTKITINLSPDDPLYGVINPTTGQPATKIVISRADVSGFTADGTPQWNNHTSPYIDQSQTYGSDQEVTDLLRAWVSTDGGITFHAGAQMLDGNTSVAWKNAFGETTHATLPTLNELRAHLMLTQRADLTWEDVLDLRNRDAAGNVETGAEAGNSGQALILDMNPRFDEAHFKNPLNPEAATDFQANIATLQAAALALGAGYEFAYVDGAGPNDGYLELKLPAGAMGPGSPAVTLTGASALALWVNFSDFSIKTSMQAGPTVIALTPEVHAAVGELLMAAVGDHYIAGDGRVNENIGLTAVHHVWHEEHNFQVRNIQEAVAVEDLRQERLDQAGTYNHDLLHEWQVSVATQATDVVAAGVSVVGNHYEDAQGNYVYAGGAIAWDDNKLFNAAKITVEMEYQHTAVDQFARTITPNIAEFVGYNSGEQADVSLDFSQVAYRFGHSTLRESIDLIDPSGGITSGVMRVALERAFLTPELFAQKGAAAIALGMTHQQANEVDEYVTPALNQGLLGQPLDLAAINIARGRDVGIPTLNEFRAAIGLSEYSSWADFGANMIHPDNLVNFIAAYSFDGNVARAAALIGLENGTISEGSTEAQGYTYNQALDFLNNTFNSPADAGSYGVDGFQHIDTWLGGLAEVHVTGGILGETFDTVFVDQISRLMNGDRFYYLYRLDQLQMGEGIVNEQFKDIVERNTGAEHLNGSVFAYADKYYDLAQNEVANAKTEHKYADAIKAYEDAHPLYAADGITVIGHQSLGVYSTRGNATTNNGDIVTVNGVQYIRDFRVEDSAATSGTTAINGGGNLDGTLNSGAESHEVIVASDSNDLIYAWGGDDTVYGEGGNDIIYGGNGIDRLYGGDGNDRIYGGDGGDLLDGGAGDDYVSGEQSATAAAGIDQIIGGEGNDILHSGVGIDKLSGESGDDFLFGEGDTDAFTHGGDGNDILDGGAGGDLLWGDGGDDLIIAGDDQDISGGLDGDDILRPGAFSQAMGGGPDEVLGGDGKTDLGNDGKGIGFDLIDFSDHAKAPQGLTIDFSTQQNPAVAIDLTTPFPAWVGIEGVIASQNNDTILGDASANWLIGGSGNDKLVGGIGNDVIVGDGIRLDSLIGTYAGGYDNYQDGANYRAAGFIGTNGLLDAVGPGYDKHFTEMLKSATFENLELGGSQVTRLWRNGVASTNPADLADSVTVGDGGTAGVSDMAMFTGNRSEYTIQRINFLTQHQGLITAFKITDSVAGRDGSDIVVGVEKLGFADRTVNLSITNHLPTGNVVLSGYATSPTTPSRPVPAQYRLTANTSAIQDADGLPGPSGFSYQWQALVGATWLSITGANASTFAPTSAQFGQQLRVITTYTDDSGSVEQLTSAPSEAVGRLIEGTNFFNNTLNGTNFQDILMGYSGNDILNGGLGSDVLDGGTGNDTMRGNTGNDFYMLDANGDVVQENLNEGTDTVMSSVSYTLGANVENLTLLGANNINGTGNALDNVINGNSGNNQLTGLTGNDTVFGGAGNDALLASLNDGNDHYDGGADVDTYDLSATSAAATVDLLAGTSTSAQTGSDSLTGIENVTGSSGNDHIQGDGVSNLLQGQGGNDWMDGGSGADTLIGGQGTDSLFGGLGNDTFQASLNDGNDSYDGGGDTDTYDLSGTSANASVNLLTGLASSSQTGNDTLTGIENVIGSSGANTLTGDGGANVLTGLGGNDTLGGGGGNDTLVGGANRDSLTGGAGDDLFVFSAIGDSGTSTLTRDAITDFTQGQDRIDLSLIDARTSGAGSAGNQDFTFLGEWNGAGNEFNNQAQLKYHFVNVGGVDHTYVEGNVNSGNGADFQIDLVGHVALTASDFVGVV</sequence>
<evidence type="ECO:0000256" key="5">
    <source>
        <dbReference type="SAM" id="MobiDB-lite"/>
    </source>
</evidence>
<dbReference type="Gene3D" id="2.150.10.10">
    <property type="entry name" value="Serralysin-like metalloprotease, C-terminal"/>
    <property type="match status" value="6"/>
</dbReference>
<dbReference type="HOGENOM" id="CLU_234249_0_0_6"/>
<protein>
    <submittedName>
        <fullName evidence="6">Uncharacterized protein</fullName>
    </submittedName>
</protein>
<feature type="compositionally biased region" description="Polar residues" evidence="5">
    <location>
        <begin position="1842"/>
        <end position="1864"/>
    </location>
</feature>
<dbReference type="Proteomes" id="UP000026913">
    <property type="component" value="Chromosome"/>
</dbReference>
<comment type="subcellular location">
    <subcellularLocation>
        <location evidence="1">Secreted</location>
    </subcellularLocation>
</comment>
<dbReference type="KEGG" id="pman:OU5_0919"/>
<dbReference type="PRINTS" id="PR00313">
    <property type="entry name" value="CABNDNGRPT"/>
</dbReference>
<dbReference type="PANTHER" id="PTHR11475">
    <property type="entry name" value="OXIDASE/PEROXIDASE"/>
    <property type="match status" value="1"/>
</dbReference>
<dbReference type="PROSITE" id="PS00330">
    <property type="entry name" value="HEMOLYSIN_CALCIUM"/>
    <property type="match status" value="6"/>
</dbReference>
<proteinExistence type="predicted"/>
<dbReference type="Pfam" id="PF03098">
    <property type="entry name" value="An_peroxidase"/>
    <property type="match status" value="3"/>
</dbReference>
<feature type="region of interest" description="Disordered" evidence="5">
    <location>
        <begin position="1842"/>
        <end position="1890"/>
    </location>
</feature>
<dbReference type="RefSeq" id="WP_010459347.1">
    <property type="nucleotide sequence ID" value="NZ_CP005960.1"/>
</dbReference>
<keyword evidence="3" id="KW-0106">Calcium</keyword>
<dbReference type="InterPro" id="IPR011049">
    <property type="entry name" value="Serralysin-like_metalloprot_C"/>
</dbReference>
<dbReference type="PROSITE" id="PS50292">
    <property type="entry name" value="PEROXIDASE_3"/>
    <property type="match status" value="1"/>
</dbReference>
<evidence type="ECO:0000256" key="3">
    <source>
        <dbReference type="ARBA" id="ARBA00022837"/>
    </source>
</evidence>
<gene>
    <name evidence="6" type="ORF">OU5_0919</name>
</gene>
<dbReference type="Pfam" id="PF00353">
    <property type="entry name" value="HemolysinCabind"/>
    <property type="match status" value="11"/>
</dbReference>
<dbReference type="InterPro" id="IPR019791">
    <property type="entry name" value="Haem_peroxidase_animal"/>
</dbReference>
<dbReference type="GO" id="GO:0005509">
    <property type="term" value="F:calcium ion binding"/>
    <property type="evidence" value="ECO:0007669"/>
    <property type="project" value="InterPro"/>
</dbReference>
<dbReference type="GO" id="GO:0006979">
    <property type="term" value="P:response to oxidative stress"/>
    <property type="evidence" value="ECO:0007669"/>
    <property type="project" value="InterPro"/>
</dbReference>
<dbReference type="PANTHER" id="PTHR11475:SF4">
    <property type="entry name" value="CHORION PEROXIDASE"/>
    <property type="match status" value="1"/>
</dbReference>
<dbReference type="InterPro" id="IPR018511">
    <property type="entry name" value="Hemolysin-typ_Ca-bd_CS"/>
</dbReference>
<reference evidence="6 7" key="1">
    <citation type="journal article" date="2012" name="J. Bacteriol.">
        <title>Genome sequence of cold-adapted Pseudomonas mandelii strain JR-1.</title>
        <authorList>
            <person name="Jang S.H."/>
            <person name="Kim J."/>
            <person name="Kim J."/>
            <person name="Hong S."/>
            <person name="Lee C."/>
        </authorList>
    </citation>
    <scope>NUCLEOTIDE SEQUENCE [LARGE SCALE GENOMIC DNA]</scope>
    <source>
        <strain evidence="6 7">JR-1</strain>
    </source>
</reference>
<dbReference type="InterPro" id="IPR037120">
    <property type="entry name" value="Haem_peroxidase_sf_animal"/>
</dbReference>
<evidence type="ECO:0000313" key="6">
    <source>
        <dbReference type="EMBL" id="AHZ67998.1"/>
    </source>
</evidence>
<dbReference type="InterPro" id="IPR010255">
    <property type="entry name" value="Haem_peroxidase_sf"/>
</dbReference>
<name>A0A024E6M9_9PSED</name>
<accession>A0A024E6M9</accession>
<organism evidence="6 7">
    <name type="scientific">Pseudomonas mandelii JR-1</name>
    <dbReference type="NCBI Taxonomy" id="1147786"/>
    <lineage>
        <taxon>Bacteria</taxon>
        <taxon>Pseudomonadati</taxon>
        <taxon>Pseudomonadota</taxon>
        <taxon>Gammaproteobacteria</taxon>
        <taxon>Pseudomonadales</taxon>
        <taxon>Pseudomonadaceae</taxon>
        <taxon>Pseudomonas</taxon>
    </lineage>
</organism>